<feature type="compositionally biased region" description="Acidic residues" evidence="1">
    <location>
        <begin position="312"/>
        <end position="326"/>
    </location>
</feature>
<evidence type="ECO:0000313" key="2">
    <source>
        <dbReference type="EMBL" id="KAJ6250630.1"/>
    </source>
</evidence>
<proteinExistence type="predicted"/>
<dbReference type="EMBL" id="JAOAOG010000073">
    <property type="protein sequence ID" value="KAJ6250630.1"/>
    <property type="molecule type" value="Genomic_DNA"/>
</dbReference>
<evidence type="ECO:0000313" key="3">
    <source>
        <dbReference type="Proteomes" id="UP001150062"/>
    </source>
</evidence>
<feature type="compositionally biased region" description="Basic residues" evidence="1">
    <location>
        <begin position="276"/>
        <end position="286"/>
    </location>
</feature>
<accession>A0ABQ8Z1M4</accession>
<gene>
    <name evidence="2" type="ORF">M0813_15439</name>
</gene>
<sequence length="466" mass="56298">MEIYLAQCFYDNLKCDQPRLIQDFFKNYNKAEEFCVSHFREFAEPEYWYFLDDTSDELSKEEFDELLHDRCYLNTYKRYPYRSFEFKITLITDKKGNILKNPFIIYLDLDFLNKKVFFKYLNKTSKSRILSDLENFYKKQEFTDLEIRGKKVHKLILEKRTKMKATEIVRALEKKKENEKINEQDLEHFLHWVYFIGLKYDQKKNGNIITQLKKEYLNSLKKVFNRLNLDIEFEKEIENKTNSYYYPKEKEKDCFKFFQGLRNDEGSKDFGIKIQAHKKNSTRKKNISNESSSISSSSSDFSSSPFSSSSETETDIDNENENENDEINNQNLELSGEESEQRREIIKIKKQFQIEKKKQNMEEKKEEEEEEEEKVNIKRVHFLMLLIRSGLFRNLKRSVGNLEETITDFSGFSNRFWDVFLCWMYTGKIKKEELTKKIRKELKNAEEYFQLNHQPHPIFKFLPFLP</sequence>
<dbReference type="Proteomes" id="UP001150062">
    <property type="component" value="Unassembled WGS sequence"/>
</dbReference>
<feature type="region of interest" description="Disordered" evidence="1">
    <location>
        <begin position="276"/>
        <end position="340"/>
    </location>
</feature>
<organism evidence="2 3">
    <name type="scientific">Anaeramoeba flamelloides</name>
    <dbReference type="NCBI Taxonomy" id="1746091"/>
    <lineage>
        <taxon>Eukaryota</taxon>
        <taxon>Metamonada</taxon>
        <taxon>Anaeramoebidae</taxon>
        <taxon>Anaeramoeba</taxon>
    </lineage>
</organism>
<reference evidence="2" key="1">
    <citation type="submission" date="2022-08" db="EMBL/GenBank/DDBJ databases">
        <title>Novel sulfate-reducing endosymbionts in the free-living metamonad Anaeramoeba.</title>
        <authorList>
            <person name="Jerlstrom-Hultqvist J."/>
            <person name="Cepicka I."/>
            <person name="Gallot-Lavallee L."/>
            <person name="Salas-Leiva D."/>
            <person name="Curtis B.A."/>
            <person name="Zahonova K."/>
            <person name="Pipaliya S."/>
            <person name="Dacks J."/>
            <person name="Roger A.J."/>
        </authorList>
    </citation>
    <scope>NUCLEOTIDE SEQUENCE</scope>
    <source>
        <strain evidence="2">Schooner1</strain>
    </source>
</reference>
<keyword evidence="3" id="KW-1185">Reference proteome</keyword>
<name>A0ABQ8Z1M4_9EUKA</name>
<protein>
    <submittedName>
        <fullName evidence="2">Zcchc10 protein</fullName>
    </submittedName>
</protein>
<evidence type="ECO:0000256" key="1">
    <source>
        <dbReference type="SAM" id="MobiDB-lite"/>
    </source>
</evidence>
<comment type="caution">
    <text evidence="2">The sequence shown here is derived from an EMBL/GenBank/DDBJ whole genome shotgun (WGS) entry which is preliminary data.</text>
</comment>
<feature type="compositionally biased region" description="Low complexity" evidence="1">
    <location>
        <begin position="288"/>
        <end position="311"/>
    </location>
</feature>